<reference evidence="1" key="1">
    <citation type="submission" date="2020-07" db="EMBL/GenBank/DDBJ databases">
        <title>Multicomponent nature underlies the extraordinary mechanical properties of spider dragline silk.</title>
        <authorList>
            <person name="Kono N."/>
            <person name="Nakamura H."/>
            <person name="Mori M."/>
            <person name="Yoshida Y."/>
            <person name="Ohtoshi R."/>
            <person name="Malay A.D."/>
            <person name="Moran D.A.P."/>
            <person name="Tomita M."/>
            <person name="Numata K."/>
            <person name="Arakawa K."/>
        </authorList>
    </citation>
    <scope>NUCLEOTIDE SEQUENCE</scope>
</reference>
<name>A0A8X6KJP5_TRICU</name>
<feature type="non-terminal residue" evidence="1">
    <location>
        <position position="1"/>
    </location>
</feature>
<accession>A0A8X6KJP5</accession>
<comment type="caution">
    <text evidence="1">The sequence shown here is derived from an EMBL/GenBank/DDBJ whole genome shotgun (WGS) entry which is preliminary data.</text>
</comment>
<proteinExistence type="predicted"/>
<dbReference type="AlphaFoldDB" id="A0A8X6KJP5"/>
<evidence type="ECO:0000313" key="2">
    <source>
        <dbReference type="Proteomes" id="UP000887116"/>
    </source>
</evidence>
<keyword evidence="2" id="KW-1185">Reference proteome</keyword>
<protein>
    <submittedName>
        <fullName evidence="1">Uncharacterized protein</fullName>
    </submittedName>
</protein>
<evidence type="ECO:0000313" key="1">
    <source>
        <dbReference type="EMBL" id="GFQ75711.1"/>
    </source>
</evidence>
<dbReference type="Proteomes" id="UP000887116">
    <property type="component" value="Unassembled WGS sequence"/>
</dbReference>
<gene>
    <name evidence="1" type="ORF">TNCT_270251</name>
</gene>
<organism evidence="1 2">
    <name type="scientific">Trichonephila clavata</name>
    <name type="common">Joro spider</name>
    <name type="synonym">Nephila clavata</name>
    <dbReference type="NCBI Taxonomy" id="2740835"/>
    <lineage>
        <taxon>Eukaryota</taxon>
        <taxon>Metazoa</taxon>
        <taxon>Ecdysozoa</taxon>
        <taxon>Arthropoda</taxon>
        <taxon>Chelicerata</taxon>
        <taxon>Arachnida</taxon>
        <taxon>Araneae</taxon>
        <taxon>Araneomorphae</taxon>
        <taxon>Entelegynae</taxon>
        <taxon>Araneoidea</taxon>
        <taxon>Nephilidae</taxon>
        <taxon>Trichonephila</taxon>
    </lineage>
</organism>
<dbReference type="EMBL" id="BMAO01001763">
    <property type="protein sequence ID" value="GFQ75711.1"/>
    <property type="molecule type" value="Genomic_DNA"/>
</dbReference>
<sequence length="77" mass="9355">VFMFKSMFTAVLMAVYLIERPFSVKLFHEKKRNASATAREFCRKKNVWRGQMYFKDIRAMIKRFKEMREKELEVQPG</sequence>